<protein>
    <submittedName>
        <fullName evidence="1">Uncharacterized protein</fullName>
    </submittedName>
</protein>
<evidence type="ECO:0000313" key="1">
    <source>
        <dbReference type="EMBL" id="CAL1697703.1"/>
    </source>
</evidence>
<name>A0ABP1CSM4_9APHY</name>
<organism evidence="1 2">
    <name type="scientific">Somion occarium</name>
    <dbReference type="NCBI Taxonomy" id="3059160"/>
    <lineage>
        <taxon>Eukaryota</taxon>
        <taxon>Fungi</taxon>
        <taxon>Dikarya</taxon>
        <taxon>Basidiomycota</taxon>
        <taxon>Agaricomycotina</taxon>
        <taxon>Agaricomycetes</taxon>
        <taxon>Polyporales</taxon>
        <taxon>Cerrenaceae</taxon>
        <taxon>Somion</taxon>
    </lineage>
</organism>
<dbReference type="EMBL" id="OZ037953">
    <property type="protein sequence ID" value="CAL1697703.1"/>
    <property type="molecule type" value="Genomic_DNA"/>
</dbReference>
<keyword evidence="2" id="KW-1185">Reference proteome</keyword>
<reference evidence="2" key="1">
    <citation type="submission" date="2024-04" db="EMBL/GenBank/DDBJ databases">
        <authorList>
            <person name="Shaw F."/>
            <person name="Minotto A."/>
        </authorList>
    </citation>
    <scope>NUCLEOTIDE SEQUENCE [LARGE SCALE GENOMIC DNA]</scope>
</reference>
<proteinExistence type="predicted"/>
<gene>
    <name evidence="1" type="ORF">GFSPODELE1_LOCUS1804</name>
</gene>
<evidence type="ECO:0000313" key="2">
    <source>
        <dbReference type="Proteomes" id="UP001497453"/>
    </source>
</evidence>
<accession>A0ABP1CSM4</accession>
<sequence>MLSDTFVTPHRHFNGFVLPHVVTPPPACHPPSQVSKALWDVSATQASDTVSDTPILPGIKRNGQLSNMNTDSDCSEIVGVGETDQQNRSTVKDERFSQGCIFLDSTGMKIMTVETHSSEVIGDSLNRERTRRMLSVGLQMNTFIQEARVRVQSSSYPISPLAELIYHEESPKLRLLSLGKHDHR</sequence>
<dbReference type="Proteomes" id="UP001497453">
    <property type="component" value="Chromosome 10"/>
</dbReference>